<accession>A0A0B7BZK6</accession>
<feature type="non-terminal residue" evidence="3">
    <location>
        <position position="1"/>
    </location>
</feature>
<feature type="chain" id="PRO_5012904200" description="Syndecan/Neurexin domain-containing protein" evidence="2">
    <location>
        <begin position="16"/>
        <end position="63"/>
    </location>
</feature>
<dbReference type="EMBL" id="HACG01050740">
    <property type="protein sequence ID" value="CEK97605.1"/>
    <property type="molecule type" value="Transcribed_RNA"/>
</dbReference>
<evidence type="ECO:0000256" key="1">
    <source>
        <dbReference type="SAM" id="MobiDB-lite"/>
    </source>
</evidence>
<sequence length="63" mass="6918">SVLGVLLLIAVVLVARKIHQRKDYQDPLTEEDKTSIPLEGINHTEPSTPLTTSRTALLVNAQI</sequence>
<evidence type="ECO:0008006" key="4">
    <source>
        <dbReference type="Google" id="ProtNLM"/>
    </source>
</evidence>
<keyword evidence="2" id="KW-0732">Signal</keyword>
<feature type="region of interest" description="Disordered" evidence="1">
    <location>
        <begin position="24"/>
        <end position="49"/>
    </location>
</feature>
<name>A0A0B7BZK6_9EUPU</name>
<proteinExistence type="predicted"/>
<evidence type="ECO:0000313" key="3">
    <source>
        <dbReference type="EMBL" id="CEK97605.1"/>
    </source>
</evidence>
<feature type="signal peptide" evidence="2">
    <location>
        <begin position="1"/>
        <end position="15"/>
    </location>
</feature>
<evidence type="ECO:0000256" key="2">
    <source>
        <dbReference type="SAM" id="SignalP"/>
    </source>
</evidence>
<organism evidence="3">
    <name type="scientific">Arion vulgaris</name>
    <dbReference type="NCBI Taxonomy" id="1028688"/>
    <lineage>
        <taxon>Eukaryota</taxon>
        <taxon>Metazoa</taxon>
        <taxon>Spiralia</taxon>
        <taxon>Lophotrochozoa</taxon>
        <taxon>Mollusca</taxon>
        <taxon>Gastropoda</taxon>
        <taxon>Heterobranchia</taxon>
        <taxon>Euthyneura</taxon>
        <taxon>Panpulmonata</taxon>
        <taxon>Eupulmonata</taxon>
        <taxon>Stylommatophora</taxon>
        <taxon>Helicina</taxon>
        <taxon>Arionoidea</taxon>
        <taxon>Arionidae</taxon>
        <taxon>Arion</taxon>
    </lineage>
</organism>
<protein>
    <recommendedName>
        <fullName evidence="4">Syndecan/Neurexin domain-containing protein</fullName>
    </recommendedName>
</protein>
<gene>
    <name evidence="3" type="primary">ORF216350</name>
</gene>
<feature type="compositionally biased region" description="Basic and acidic residues" evidence="1">
    <location>
        <begin position="24"/>
        <end position="34"/>
    </location>
</feature>
<reference evidence="3" key="1">
    <citation type="submission" date="2014-12" db="EMBL/GenBank/DDBJ databases">
        <title>Insight into the proteome of Arion vulgaris.</title>
        <authorList>
            <person name="Aradska J."/>
            <person name="Bulat T."/>
            <person name="Smidak R."/>
            <person name="Sarate P."/>
            <person name="Gangsoo J."/>
            <person name="Sialana F."/>
            <person name="Bilban M."/>
            <person name="Lubec G."/>
        </authorList>
    </citation>
    <scope>NUCLEOTIDE SEQUENCE</scope>
    <source>
        <tissue evidence="3">Skin</tissue>
    </source>
</reference>
<dbReference type="AlphaFoldDB" id="A0A0B7BZK6"/>